<evidence type="ECO:0000313" key="5">
    <source>
        <dbReference type="Proteomes" id="UP000053467"/>
    </source>
</evidence>
<feature type="transmembrane region" description="Helical" evidence="2">
    <location>
        <begin position="49"/>
        <end position="67"/>
    </location>
</feature>
<feature type="coiled-coil region" evidence="1">
    <location>
        <begin position="525"/>
        <end position="656"/>
    </location>
</feature>
<keyword evidence="2" id="KW-0472">Membrane</keyword>
<evidence type="ECO:0000256" key="2">
    <source>
        <dbReference type="SAM" id="Phobius"/>
    </source>
</evidence>
<feature type="coiled-coil region" evidence="1">
    <location>
        <begin position="427"/>
        <end position="477"/>
    </location>
</feature>
<dbReference type="EMBL" id="LGGX01000007">
    <property type="protein sequence ID" value="KUK87185.1"/>
    <property type="molecule type" value="Genomic_DNA"/>
</dbReference>
<dbReference type="PROSITE" id="PS50018">
    <property type="entry name" value="RAS_GTPASE_ACTIV_2"/>
    <property type="match status" value="1"/>
</dbReference>
<reference evidence="5" key="1">
    <citation type="journal article" date="2015" name="MBio">
        <title>Genome-Resolved Metagenomic Analysis Reveals Roles for Candidate Phyla and Other Microbial Community Members in Biogeochemical Transformations in Oil Reservoirs.</title>
        <authorList>
            <person name="Hu P."/>
            <person name="Tom L."/>
            <person name="Singh A."/>
            <person name="Thomas B.C."/>
            <person name="Baker B.J."/>
            <person name="Piceno Y.M."/>
            <person name="Andersen G.L."/>
            <person name="Banfield J.F."/>
        </authorList>
    </citation>
    <scope>NUCLEOTIDE SEQUENCE [LARGE SCALE GENOMIC DNA]</scope>
</reference>
<gene>
    <name evidence="4" type="ORF">XE03_0981</name>
</gene>
<accession>A0A101I209</accession>
<sequence length="913" mass="107448">MLKKIFQKIHRKILFEIFIDTLIRLSSIFFIIFSAHIFLNNLFPKENLFFIFISIFIFIFSFKDLILNSERKSVEFFNGINRELKNVPLVLFENLENGEKIFTKSLKEEFIGINLKGKNFYRKDFREKNLRFLFVSVIIFLSIVTFYPLLLFNTLNLTEKRVVLKNFENDFKILSFNYGSISGNIFVKRDDGKIVKYREGKDYSLNSYIFFKGPKVESNMLSLKLIKGFLIDSILTEVIPPEYILLKGFTLKGKFLDILEYSSFISKIFFNDKTKYEFQLKRVLKDTTLYFGKGNIKDSIKVNILKDKQPFVKIVVVENGLGFKDEVNIPVICRDDFGNDSIYLHFQSESDSFFLSYKIFGKDTILIFNLNLEKIRERYKRLYFVLKDNNPYRRQTTSSQVIDLIKGESIYSFIDSTYLKGDFSKDIDSYSQKVMEILNELEKEKRMENVNKFKEELKGLNESFEKVKEELKNISEYKLPENIYKKMAELKSELDRLDKKMIENLSSLLNKDLEIIPEKEKKSIVDKLIRESNDIEKDLEKLKNVLKDLNRIFSLNRLNEELKKLIETEKNIIEDKDLKKQVEVSEKLEGLKNETIKNEDLKEYEEELSDIAKISKESEKDFSKIKDVKDKLENLKSKVEKNLEKMSGKSERYNKEIVISTLLFIDQIIDSTQNLQLVSNLYQSIIDYTGEDVTSPLTILLKTAQRIAKQNGNNLLPLKEQNVMIINFLLKDEPQGEGASSLERIAEQLSSMSKEQQYISQMLWEMFGKGEMKKNILEMLGSMERELAEKMKRLGEQSAKDVGGTLSELSDSLKDVAKDLKDGKIDGEVLKKQERILKRMLNITKSIYKKRIDEKRESTTGKDYEIPVRIIQPKDYGYKKYLQLKKRYEDVEKFKRKEWIPIIKLYLQEIMNE</sequence>
<feature type="transmembrane region" description="Helical" evidence="2">
    <location>
        <begin position="21"/>
        <end position="43"/>
    </location>
</feature>
<protein>
    <recommendedName>
        <fullName evidence="3">Ras-GAP domain-containing protein</fullName>
    </recommendedName>
</protein>
<dbReference type="PATRIC" id="fig|1635277.3.peg.755"/>
<feature type="domain" description="Ras-GAP" evidence="3">
    <location>
        <begin position="505"/>
        <end position="709"/>
    </location>
</feature>
<keyword evidence="2" id="KW-0812">Transmembrane</keyword>
<name>A0A101I209_UNCT6</name>
<feature type="transmembrane region" description="Helical" evidence="2">
    <location>
        <begin position="132"/>
        <end position="152"/>
    </location>
</feature>
<keyword evidence="2" id="KW-1133">Transmembrane helix</keyword>
<dbReference type="Proteomes" id="UP000053467">
    <property type="component" value="Unassembled WGS sequence"/>
</dbReference>
<dbReference type="AlphaFoldDB" id="A0A101I209"/>
<dbReference type="InterPro" id="IPR001936">
    <property type="entry name" value="RasGAP_dom"/>
</dbReference>
<evidence type="ECO:0000259" key="3">
    <source>
        <dbReference type="PROSITE" id="PS50018"/>
    </source>
</evidence>
<keyword evidence="1" id="KW-0175">Coiled coil</keyword>
<organism evidence="4 5">
    <name type="scientific">candidate division TA06 bacterium 34_109</name>
    <dbReference type="NCBI Taxonomy" id="1635277"/>
    <lineage>
        <taxon>Bacteria</taxon>
        <taxon>Bacteria division TA06</taxon>
    </lineage>
</organism>
<evidence type="ECO:0000313" key="4">
    <source>
        <dbReference type="EMBL" id="KUK87185.1"/>
    </source>
</evidence>
<evidence type="ECO:0000256" key="1">
    <source>
        <dbReference type="SAM" id="Coils"/>
    </source>
</evidence>
<comment type="caution">
    <text evidence="4">The sequence shown here is derived from an EMBL/GenBank/DDBJ whole genome shotgun (WGS) entry which is preliminary data.</text>
</comment>
<proteinExistence type="predicted"/>